<sequence>MRLTPLLATLAIVEYTLARNVASMWAQCGGKGWKGATECQEPATCYSQNPFYYQCTTFKGTTTAATTKSHQVTASPTGEVAMWGQCGGQNWKGPTKCVEGATCYSQNPYYYQCTTVKSALPTDEAAMWGQCGGKNWKGPTKCVKGATCYSQNPFYYQCTTFKSTSTTSKAPPPITSHPAPTGTVGMWGQCGGENWKGPTKCVEGATCYSQNPYYYQCTTFAGVSSPPFHNSSTNSVETTLHGTKTAHTSLVGMYSQCGGKNWNGPTKCVEDATCVSQNPFYHQCTTKTENTNHKTTDHWIYSPK</sequence>
<dbReference type="AlphaFoldDB" id="A0A061B440"/>
<dbReference type="SMART" id="SM00236">
    <property type="entry name" value="fCBD"/>
    <property type="match status" value="5"/>
</dbReference>
<dbReference type="PANTHER" id="PTHR33353">
    <property type="entry name" value="PUTATIVE (AFU_ORTHOLOGUE AFUA_1G12560)-RELATED"/>
    <property type="match status" value="1"/>
</dbReference>
<evidence type="ECO:0000256" key="7">
    <source>
        <dbReference type="ARBA" id="ARBA00023277"/>
    </source>
</evidence>
<dbReference type="PANTHER" id="PTHR33353:SF36">
    <property type="entry name" value="ENDO-BETA-1,4-GLUCANASE D"/>
    <property type="match status" value="1"/>
</dbReference>
<evidence type="ECO:0000256" key="12">
    <source>
        <dbReference type="SAM" id="SignalP"/>
    </source>
</evidence>
<dbReference type="PROSITE" id="PS00562">
    <property type="entry name" value="CBM1_1"/>
    <property type="match status" value="4"/>
</dbReference>
<evidence type="ECO:0000313" key="14">
    <source>
        <dbReference type="EMBL" id="CDR41794.1"/>
    </source>
</evidence>
<dbReference type="SUPFAM" id="SSF57180">
    <property type="entry name" value="Cellulose-binding domain"/>
    <property type="match status" value="5"/>
</dbReference>
<dbReference type="VEuPathDB" id="FungiDB:BON22_4814"/>
<keyword evidence="6" id="KW-0503">Monooxygenase</keyword>
<reference evidence="14" key="1">
    <citation type="journal article" date="2014" name="Genome Announc.">
        <title>Genome sequence of the yeast Cyberlindnera fabianii (Hansenula fabianii).</title>
        <authorList>
            <person name="Freel K.C."/>
            <person name="Sarilar V."/>
            <person name="Neuveglise C."/>
            <person name="Devillers H."/>
            <person name="Friedrich A."/>
            <person name="Schacherer J."/>
        </authorList>
    </citation>
    <scope>NUCLEOTIDE SEQUENCE</scope>
    <source>
        <strain evidence="14">YJS4271</strain>
    </source>
</reference>
<keyword evidence="7" id="KW-0119">Carbohydrate metabolism</keyword>
<feature type="domain" description="CBM1" evidence="13">
    <location>
        <begin position="78"/>
        <end position="114"/>
    </location>
</feature>
<evidence type="ECO:0000256" key="1">
    <source>
        <dbReference type="ARBA" id="ARBA00022723"/>
    </source>
</evidence>
<dbReference type="GO" id="GO:0030248">
    <property type="term" value="F:cellulose binding"/>
    <property type="evidence" value="ECO:0007669"/>
    <property type="project" value="InterPro"/>
</dbReference>
<evidence type="ECO:0000259" key="13">
    <source>
        <dbReference type="PROSITE" id="PS51164"/>
    </source>
</evidence>
<evidence type="ECO:0000256" key="9">
    <source>
        <dbReference type="ARBA" id="ARBA00044502"/>
    </source>
</evidence>
<name>A0A061B440_CYBFA</name>
<evidence type="ECO:0000256" key="3">
    <source>
        <dbReference type="ARBA" id="ARBA00023001"/>
    </source>
</evidence>
<dbReference type="GO" id="GO:0005576">
    <property type="term" value="C:extracellular region"/>
    <property type="evidence" value="ECO:0007669"/>
    <property type="project" value="InterPro"/>
</dbReference>
<evidence type="ECO:0000256" key="4">
    <source>
        <dbReference type="ARBA" id="ARBA00023002"/>
    </source>
</evidence>
<dbReference type="InterPro" id="IPR000254">
    <property type="entry name" value="CBD"/>
</dbReference>
<proteinExistence type="inferred from homology"/>
<keyword evidence="2 12" id="KW-0732">Signal</keyword>
<keyword evidence="4" id="KW-0560">Oxidoreductase</keyword>
<feature type="domain" description="CBM1" evidence="13">
    <location>
        <begin position="249"/>
        <end position="285"/>
    </location>
</feature>
<keyword evidence="8" id="KW-0624">Polysaccharide degradation</keyword>
<keyword evidence="3" id="KW-0136">Cellulose degradation</keyword>
<dbReference type="GO" id="GO:0004497">
    <property type="term" value="F:monooxygenase activity"/>
    <property type="evidence" value="ECO:0007669"/>
    <property type="project" value="UniProtKB-KW"/>
</dbReference>
<dbReference type="GO" id="GO:0046872">
    <property type="term" value="F:metal ion binding"/>
    <property type="evidence" value="ECO:0007669"/>
    <property type="project" value="UniProtKB-KW"/>
</dbReference>
<dbReference type="InterPro" id="IPR035971">
    <property type="entry name" value="CBD_sf"/>
</dbReference>
<organism evidence="14">
    <name type="scientific">Cyberlindnera fabianii</name>
    <name type="common">Yeast</name>
    <name type="synonym">Hansenula fabianii</name>
    <dbReference type="NCBI Taxonomy" id="36022"/>
    <lineage>
        <taxon>Eukaryota</taxon>
        <taxon>Fungi</taxon>
        <taxon>Dikarya</taxon>
        <taxon>Ascomycota</taxon>
        <taxon>Saccharomycotina</taxon>
        <taxon>Saccharomycetes</taxon>
        <taxon>Phaffomycetales</taxon>
        <taxon>Phaffomycetaceae</taxon>
        <taxon>Cyberlindnera</taxon>
    </lineage>
</organism>
<gene>
    <name evidence="14" type="ORF">CYFA0S_08e00100g</name>
</gene>
<evidence type="ECO:0000256" key="10">
    <source>
        <dbReference type="ARBA" id="ARBA00045077"/>
    </source>
</evidence>
<comment type="similarity">
    <text evidence="9">Belongs to the polysaccharide monooxygenase AA9 family.</text>
</comment>
<feature type="domain" description="CBM1" evidence="13">
    <location>
        <begin position="182"/>
        <end position="218"/>
    </location>
</feature>
<protein>
    <recommendedName>
        <fullName evidence="11">lytic cellulose monooxygenase (C4-dehydrogenating)</fullName>
        <ecNumber evidence="11">1.14.99.56</ecNumber>
    </recommendedName>
</protein>
<dbReference type="Pfam" id="PF00734">
    <property type="entry name" value="CBM_1"/>
    <property type="match status" value="5"/>
</dbReference>
<dbReference type="EC" id="1.14.99.56" evidence="11"/>
<dbReference type="InterPro" id="IPR049892">
    <property type="entry name" value="AA9"/>
</dbReference>
<keyword evidence="1" id="KW-0479">Metal-binding</keyword>
<dbReference type="PROSITE" id="PS51164">
    <property type="entry name" value="CBM1_2"/>
    <property type="match status" value="5"/>
</dbReference>
<feature type="domain" description="CBM1" evidence="13">
    <location>
        <begin position="20"/>
        <end position="56"/>
    </location>
</feature>
<dbReference type="OrthoDB" id="3978949at2759"/>
<feature type="chain" id="PRO_5001594281" description="lytic cellulose monooxygenase (C4-dehydrogenating)" evidence="12">
    <location>
        <begin position="19"/>
        <end position="304"/>
    </location>
</feature>
<evidence type="ECO:0000256" key="11">
    <source>
        <dbReference type="ARBA" id="ARBA00047174"/>
    </source>
</evidence>
<dbReference type="GO" id="GO:0030245">
    <property type="term" value="P:cellulose catabolic process"/>
    <property type="evidence" value="ECO:0007669"/>
    <property type="project" value="UniProtKB-KW"/>
</dbReference>
<feature type="signal peptide" evidence="12">
    <location>
        <begin position="1"/>
        <end position="18"/>
    </location>
</feature>
<evidence type="ECO:0000256" key="2">
    <source>
        <dbReference type="ARBA" id="ARBA00022729"/>
    </source>
</evidence>
<feature type="domain" description="CBM1" evidence="13">
    <location>
        <begin position="123"/>
        <end position="159"/>
    </location>
</feature>
<evidence type="ECO:0000256" key="5">
    <source>
        <dbReference type="ARBA" id="ARBA00023008"/>
    </source>
</evidence>
<keyword evidence="5" id="KW-0186">Copper</keyword>
<evidence type="ECO:0000256" key="6">
    <source>
        <dbReference type="ARBA" id="ARBA00023033"/>
    </source>
</evidence>
<dbReference type="EMBL" id="LK052893">
    <property type="protein sequence ID" value="CDR41794.1"/>
    <property type="molecule type" value="Genomic_DNA"/>
</dbReference>
<evidence type="ECO:0000256" key="8">
    <source>
        <dbReference type="ARBA" id="ARBA00023326"/>
    </source>
</evidence>
<comment type="catalytic activity">
    <reaction evidence="10">
        <text>[(1-&gt;4)-beta-D-glucosyl]n+m + reduced acceptor + O2 = 4-dehydro-beta-D-glucosyl-[(1-&gt;4)-beta-D-glucosyl]n-1 + [(1-&gt;4)-beta-D-glucosyl]m + acceptor + H2O.</text>
        <dbReference type="EC" id="1.14.99.56"/>
    </reaction>
</comment>
<accession>A0A061B440</accession>